<dbReference type="EMBL" id="CP135443">
    <property type="protein sequence ID" value="WRY32883.1"/>
    <property type="molecule type" value="Genomic_DNA"/>
</dbReference>
<proteinExistence type="predicted"/>
<name>A0ABZ1DVU1_9RHOB</name>
<gene>
    <name evidence="1" type="ORF">RPE78_09200</name>
</gene>
<dbReference type="SUPFAM" id="SSF55874">
    <property type="entry name" value="ATPase domain of HSP90 chaperone/DNA topoisomerase II/histidine kinase"/>
    <property type="match status" value="1"/>
</dbReference>
<evidence type="ECO:0000313" key="2">
    <source>
        <dbReference type="Proteomes" id="UP001623290"/>
    </source>
</evidence>
<accession>A0ABZ1DVU1</accession>
<dbReference type="Proteomes" id="UP001623290">
    <property type="component" value="Chromosome"/>
</dbReference>
<organism evidence="1 2">
    <name type="scientific">Thioclava litoralis</name>
    <dbReference type="NCBI Taxonomy" id="3076557"/>
    <lineage>
        <taxon>Bacteria</taxon>
        <taxon>Pseudomonadati</taxon>
        <taxon>Pseudomonadota</taxon>
        <taxon>Alphaproteobacteria</taxon>
        <taxon>Rhodobacterales</taxon>
        <taxon>Paracoccaceae</taxon>
        <taxon>Thioclava</taxon>
    </lineage>
</organism>
<reference evidence="1 2" key="1">
    <citation type="submission" date="2023-09" db="EMBL/GenBank/DDBJ databases">
        <title>Thioclava shenzhenensis sp. nov., a multidrug resistant bacteria-antagonizing species isolated from coastal seawater.</title>
        <authorList>
            <person name="Long M."/>
        </authorList>
    </citation>
    <scope>NUCLEOTIDE SEQUENCE [LARGE SCALE GENOMIC DNA]</scope>
    <source>
        <strain evidence="1 2">FTW29</strain>
    </source>
</reference>
<dbReference type="RefSeq" id="WP_406720380.1">
    <property type="nucleotide sequence ID" value="NZ_CP135443.1"/>
</dbReference>
<sequence length="461" mass="51893">MSESENHLRADGAAEDPLAVDASPTKAFFCSVITRDLSLEDAIADLVDNCVDGAKRLRGSEFMLDGQKLYDGLFVDLNFDKTRFSISDNCGGIDLDIARKYAFKFGRDEGFDGTPGSVGQFGVGMKRALFKMGADFSVRTKTTRDQYTIKVNVPDWIKEPHWDFRIAEHERSEISKDETMTEITVESLYEGVAGLFSADFFKTKVINEIKTSQQHFIRGGLIIRVNGQAIISPEWQLAASDTLKPFYKSYEDEGGKHVLKTRIYAGIGVSAPASSGWYVFCNGRCIISADQTNTTGWGDLPGTESVSVPKFHNQFTRFRGYAFMDSNDPERLPWNTTKTDLDFDHPEYMRLRRRLVEISRPVIDFLNELDRERDYSPEDQEVSRSLERAPMAPISKLTVPQEFSYQKATVKKGPVLRNIAFKKPEPEIAALQSALSVSSAKDVGIKSFEYAYSRLVEEDDL</sequence>
<dbReference type="GO" id="GO:0005524">
    <property type="term" value="F:ATP binding"/>
    <property type="evidence" value="ECO:0007669"/>
    <property type="project" value="UniProtKB-KW"/>
</dbReference>
<dbReference type="Gene3D" id="3.30.565.10">
    <property type="entry name" value="Histidine kinase-like ATPase, C-terminal domain"/>
    <property type="match status" value="1"/>
</dbReference>
<dbReference type="Pfam" id="PF13589">
    <property type="entry name" value="HATPase_c_3"/>
    <property type="match status" value="1"/>
</dbReference>
<keyword evidence="2" id="KW-1185">Reference proteome</keyword>
<protein>
    <submittedName>
        <fullName evidence="1">ATP-binding protein</fullName>
    </submittedName>
</protein>
<evidence type="ECO:0000313" key="1">
    <source>
        <dbReference type="EMBL" id="WRY32883.1"/>
    </source>
</evidence>
<dbReference type="InterPro" id="IPR036890">
    <property type="entry name" value="HATPase_C_sf"/>
</dbReference>
<keyword evidence="1" id="KW-0547">Nucleotide-binding</keyword>
<keyword evidence="1" id="KW-0067">ATP-binding</keyword>